<dbReference type="PANTHER" id="PTHR30401">
    <property type="entry name" value="TRNA 2-SELENOURIDINE SYNTHASE"/>
    <property type="match status" value="1"/>
</dbReference>
<keyword evidence="3" id="KW-1185">Reference proteome</keyword>
<dbReference type="GO" id="GO:0002098">
    <property type="term" value="P:tRNA wobble uridine modification"/>
    <property type="evidence" value="ECO:0007669"/>
    <property type="project" value="InterPro"/>
</dbReference>
<dbReference type="GO" id="GO:0043828">
    <property type="term" value="F:tRNA 2-selenouridine synthase activity"/>
    <property type="evidence" value="ECO:0007669"/>
    <property type="project" value="InterPro"/>
</dbReference>
<dbReference type="SUPFAM" id="SSF52821">
    <property type="entry name" value="Rhodanese/Cell cycle control phosphatase"/>
    <property type="match status" value="1"/>
</dbReference>
<dbReference type="AlphaFoldDB" id="A0A9D3AYB5"/>
<feature type="domain" description="Rhodanese" evidence="1">
    <location>
        <begin position="78"/>
        <end position="105"/>
    </location>
</feature>
<dbReference type="PANTHER" id="PTHR30401:SF0">
    <property type="entry name" value="TRNA 2-SELENOURIDINE SYNTHASE"/>
    <property type="match status" value="1"/>
</dbReference>
<dbReference type="EMBL" id="LSRS01000005">
    <property type="protein sequence ID" value="KAF1084598.1"/>
    <property type="molecule type" value="Genomic_DNA"/>
</dbReference>
<evidence type="ECO:0000313" key="3">
    <source>
        <dbReference type="Proteomes" id="UP000798488"/>
    </source>
</evidence>
<evidence type="ECO:0000259" key="1">
    <source>
        <dbReference type="PROSITE" id="PS50206"/>
    </source>
</evidence>
<dbReference type="PROSITE" id="PS50206">
    <property type="entry name" value="RHODANESE_3"/>
    <property type="match status" value="1"/>
</dbReference>
<dbReference type="RefSeq" id="WP_161822663.1">
    <property type="nucleotide sequence ID" value="NZ_LSRS01000005.1"/>
</dbReference>
<proteinExistence type="predicted"/>
<protein>
    <submittedName>
        <fullName evidence="2">tRNA 2-selenouridine synthase</fullName>
    </submittedName>
</protein>
<reference evidence="2" key="1">
    <citation type="submission" date="2016-02" db="EMBL/GenBank/DDBJ databases">
        <title>Draft Genome Sequence of Sporotomaculum syntrophicum Strain FB, a Syntrophic Benzoate Degrader.</title>
        <authorList>
            <person name="Nobu M.K."/>
            <person name="Narihiro T."/>
            <person name="Qiu Y.-L."/>
            <person name="Ohashi A."/>
            <person name="Liu W.-T."/>
            <person name="Yuji S."/>
        </authorList>
    </citation>
    <scope>NUCLEOTIDE SEQUENCE</scope>
    <source>
        <strain evidence="2">FB</strain>
    </source>
</reference>
<dbReference type="OrthoDB" id="9808735at2"/>
<dbReference type="InterPro" id="IPR001763">
    <property type="entry name" value="Rhodanese-like_dom"/>
</dbReference>
<organism evidence="2 3">
    <name type="scientific">Sporotomaculum syntrophicum</name>
    <dbReference type="NCBI Taxonomy" id="182264"/>
    <lineage>
        <taxon>Bacteria</taxon>
        <taxon>Bacillati</taxon>
        <taxon>Bacillota</taxon>
        <taxon>Clostridia</taxon>
        <taxon>Eubacteriales</taxon>
        <taxon>Desulfallaceae</taxon>
        <taxon>Sporotomaculum</taxon>
    </lineage>
</organism>
<dbReference type="Proteomes" id="UP000798488">
    <property type="component" value="Unassembled WGS sequence"/>
</dbReference>
<comment type="caution">
    <text evidence="2">The sequence shown here is derived from an EMBL/GenBank/DDBJ whole genome shotgun (WGS) entry which is preliminary data.</text>
</comment>
<dbReference type="InterPro" id="IPR036873">
    <property type="entry name" value="Rhodanese-like_dom_sf"/>
</dbReference>
<evidence type="ECO:0000313" key="2">
    <source>
        <dbReference type="EMBL" id="KAF1084598.1"/>
    </source>
</evidence>
<gene>
    <name evidence="2" type="ORF">SPSYN_02376</name>
</gene>
<dbReference type="Gene3D" id="3.40.250.10">
    <property type="entry name" value="Rhodanese-like domain"/>
    <property type="match status" value="1"/>
</dbReference>
<accession>A0A9D3AYB5</accession>
<dbReference type="InterPro" id="IPR017582">
    <property type="entry name" value="SelU"/>
</dbReference>
<name>A0A9D3AYB5_9FIRM</name>
<sequence>MKPQYLVAYNIPLLDNIERSLVGTVYKNHSIVEARELTMDILAPKLPVFIKSFQKIAPEKSSGLLLAWRRTQPFCSSILANMGFQVYRINGGYKAYRDYVRAYLGRENLPF</sequence>